<dbReference type="Proteomes" id="UP001054252">
    <property type="component" value="Unassembled WGS sequence"/>
</dbReference>
<accession>A0AAV5MG58</accession>
<organism evidence="1 2">
    <name type="scientific">Rubroshorea leprosula</name>
    <dbReference type="NCBI Taxonomy" id="152421"/>
    <lineage>
        <taxon>Eukaryota</taxon>
        <taxon>Viridiplantae</taxon>
        <taxon>Streptophyta</taxon>
        <taxon>Embryophyta</taxon>
        <taxon>Tracheophyta</taxon>
        <taxon>Spermatophyta</taxon>
        <taxon>Magnoliopsida</taxon>
        <taxon>eudicotyledons</taxon>
        <taxon>Gunneridae</taxon>
        <taxon>Pentapetalae</taxon>
        <taxon>rosids</taxon>
        <taxon>malvids</taxon>
        <taxon>Malvales</taxon>
        <taxon>Dipterocarpaceae</taxon>
        <taxon>Rubroshorea</taxon>
    </lineage>
</organism>
<reference evidence="1 2" key="1">
    <citation type="journal article" date="2021" name="Commun. Biol.">
        <title>The genome of Shorea leprosula (Dipterocarpaceae) highlights the ecological relevance of drought in aseasonal tropical rainforests.</title>
        <authorList>
            <person name="Ng K.K.S."/>
            <person name="Kobayashi M.J."/>
            <person name="Fawcett J.A."/>
            <person name="Hatakeyama M."/>
            <person name="Paape T."/>
            <person name="Ng C.H."/>
            <person name="Ang C.C."/>
            <person name="Tnah L.H."/>
            <person name="Lee C.T."/>
            <person name="Nishiyama T."/>
            <person name="Sese J."/>
            <person name="O'Brien M.J."/>
            <person name="Copetti D."/>
            <person name="Mohd Noor M.I."/>
            <person name="Ong R.C."/>
            <person name="Putra M."/>
            <person name="Sireger I.Z."/>
            <person name="Indrioko S."/>
            <person name="Kosugi Y."/>
            <person name="Izuno A."/>
            <person name="Isagi Y."/>
            <person name="Lee S.L."/>
            <person name="Shimizu K.K."/>
        </authorList>
    </citation>
    <scope>NUCLEOTIDE SEQUENCE [LARGE SCALE GENOMIC DNA]</scope>
    <source>
        <strain evidence="1">214</strain>
    </source>
</reference>
<protein>
    <submittedName>
        <fullName evidence="1">Uncharacterized protein</fullName>
    </submittedName>
</protein>
<dbReference type="AlphaFoldDB" id="A0AAV5MG58"/>
<evidence type="ECO:0000313" key="2">
    <source>
        <dbReference type="Proteomes" id="UP001054252"/>
    </source>
</evidence>
<name>A0AAV5MG58_9ROSI</name>
<dbReference type="EMBL" id="BPVZ01000262">
    <property type="protein sequence ID" value="GKV48589.1"/>
    <property type="molecule type" value="Genomic_DNA"/>
</dbReference>
<gene>
    <name evidence="1" type="ORF">SLEP1_g55387</name>
</gene>
<keyword evidence="2" id="KW-1185">Reference proteome</keyword>
<proteinExistence type="predicted"/>
<evidence type="ECO:0000313" key="1">
    <source>
        <dbReference type="EMBL" id="GKV48589.1"/>
    </source>
</evidence>
<comment type="caution">
    <text evidence="1">The sequence shown here is derived from an EMBL/GenBank/DDBJ whole genome shotgun (WGS) entry which is preliminary data.</text>
</comment>
<sequence>MFLMQDISLTSSTRSRFSLKSYSLLSSSWRSDLSNGSLTSTRMTASAPYARLNGVSPVAELGVVRYDQSTLLSSSTQLECEAKTHALRPRKTILLADSACPFDCGVYTDVKASSMIVVAERPQCRGSELRTIVSNDPLRYAKPAQY</sequence>